<evidence type="ECO:0000256" key="7">
    <source>
        <dbReference type="HAMAP-Rule" id="MF_00966"/>
    </source>
</evidence>
<dbReference type="GO" id="GO:0004345">
    <property type="term" value="F:glucose-6-phosphate dehydrogenase activity"/>
    <property type="evidence" value="ECO:0007669"/>
    <property type="project" value="UniProtKB-EC"/>
</dbReference>
<dbReference type="InterPro" id="IPR022675">
    <property type="entry name" value="G6P_DH_C"/>
</dbReference>
<organism evidence="10 11">
    <name type="scientific">Rhodanobacter soli</name>
    <dbReference type="NCBI Taxonomy" id="590609"/>
    <lineage>
        <taxon>Bacteria</taxon>
        <taxon>Pseudomonadati</taxon>
        <taxon>Pseudomonadota</taxon>
        <taxon>Gammaproteobacteria</taxon>
        <taxon>Lysobacterales</taxon>
        <taxon>Rhodanobacteraceae</taxon>
        <taxon>Rhodanobacter</taxon>
    </lineage>
</organism>
<dbReference type="RefSeq" id="WP_354548868.1">
    <property type="nucleotide sequence ID" value="NZ_JBEPSD010000001.1"/>
</dbReference>
<dbReference type="PRINTS" id="PR00079">
    <property type="entry name" value="G6PDHDRGNASE"/>
</dbReference>
<keyword evidence="6 7" id="KW-0119">Carbohydrate metabolism</keyword>
<gene>
    <name evidence="7" type="primary">zwf</name>
    <name evidence="10" type="ORF">ABIE04_001781</name>
</gene>
<dbReference type="PANTHER" id="PTHR23429">
    <property type="entry name" value="GLUCOSE-6-PHOSPHATE 1-DEHYDROGENASE G6PD"/>
    <property type="match status" value="1"/>
</dbReference>
<dbReference type="Proteomes" id="UP001549251">
    <property type="component" value="Unassembled WGS sequence"/>
</dbReference>
<dbReference type="HAMAP" id="MF_00966">
    <property type="entry name" value="G6PD"/>
    <property type="match status" value="1"/>
</dbReference>
<reference evidence="10 11" key="1">
    <citation type="submission" date="2024-06" db="EMBL/GenBank/DDBJ databases">
        <title>Sorghum-associated microbial communities from plants grown in Nebraska, USA.</title>
        <authorList>
            <person name="Schachtman D."/>
        </authorList>
    </citation>
    <scope>NUCLEOTIDE SEQUENCE [LARGE SCALE GENOMIC DNA]</scope>
    <source>
        <strain evidence="10 11">1757</strain>
    </source>
</reference>
<dbReference type="PANTHER" id="PTHR23429:SF0">
    <property type="entry name" value="GLUCOSE-6-PHOSPHATE 1-DEHYDROGENASE"/>
    <property type="match status" value="1"/>
</dbReference>
<dbReference type="Pfam" id="PF00479">
    <property type="entry name" value="G6PD_N"/>
    <property type="match status" value="1"/>
</dbReference>
<feature type="binding site" evidence="7">
    <location>
        <position position="321"/>
    </location>
    <ligand>
        <name>substrate</name>
    </ligand>
</feature>
<evidence type="ECO:0000256" key="5">
    <source>
        <dbReference type="ARBA" id="ARBA00023002"/>
    </source>
</evidence>
<evidence type="ECO:0000259" key="8">
    <source>
        <dbReference type="Pfam" id="PF00479"/>
    </source>
</evidence>
<evidence type="ECO:0000313" key="10">
    <source>
        <dbReference type="EMBL" id="MET4569454.1"/>
    </source>
</evidence>
<dbReference type="Pfam" id="PF02781">
    <property type="entry name" value="G6PD_C"/>
    <property type="match status" value="1"/>
</dbReference>
<feature type="binding site" evidence="7">
    <location>
        <position position="173"/>
    </location>
    <ligand>
        <name>substrate</name>
    </ligand>
</feature>
<feature type="domain" description="Glucose-6-phosphate dehydrogenase NAD-binding" evidence="8">
    <location>
        <begin position="10"/>
        <end position="182"/>
    </location>
</feature>
<dbReference type="PIRSF" id="PIRSF000110">
    <property type="entry name" value="G6PD"/>
    <property type="match status" value="1"/>
</dbReference>
<feature type="domain" description="Glucose-6-phosphate dehydrogenase C-terminal" evidence="9">
    <location>
        <begin position="185"/>
        <end position="455"/>
    </location>
</feature>
<evidence type="ECO:0000313" key="11">
    <source>
        <dbReference type="Proteomes" id="UP001549251"/>
    </source>
</evidence>
<proteinExistence type="inferred from homology"/>
<comment type="catalytic activity">
    <reaction evidence="7">
        <text>D-glucose 6-phosphate + NADP(+) = 6-phospho-D-glucono-1,5-lactone + NADPH + H(+)</text>
        <dbReference type="Rhea" id="RHEA:15841"/>
        <dbReference type="ChEBI" id="CHEBI:15378"/>
        <dbReference type="ChEBI" id="CHEBI:57783"/>
        <dbReference type="ChEBI" id="CHEBI:57955"/>
        <dbReference type="ChEBI" id="CHEBI:58349"/>
        <dbReference type="ChEBI" id="CHEBI:61548"/>
        <dbReference type="EC" id="1.1.1.49"/>
    </reaction>
</comment>
<comment type="caution">
    <text evidence="10">The sequence shown here is derived from an EMBL/GenBank/DDBJ whole genome shotgun (WGS) entry which is preliminary data.</text>
</comment>
<dbReference type="Gene3D" id="3.40.50.720">
    <property type="entry name" value="NAD(P)-binding Rossmann-like Domain"/>
    <property type="match status" value="1"/>
</dbReference>
<feature type="binding site" evidence="7">
    <location>
        <position position="230"/>
    </location>
    <ligand>
        <name>substrate</name>
    </ligand>
</feature>
<evidence type="ECO:0000256" key="1">
    <source>
        <dbReference type="ARBA" id="ARBA00004937"/>
    </source>
</evidence>
<dbReference type="InterPro" id="IPR001282">
    <property type="entry name" value="G6P_DH"/>
</dbReference>
<dbReference type="Gene3D" id="3.30.360.10">
    <property type="entry name" value="Dihydrodipicolinate Reductase, domain 2"/>
    <property type="match status" value="1"/>
</dbReference>
<dbReference type="EC" id="1.1.1.49" evidence="7"/>
<evidence type="ECO:0000256" key="2">
    <source>
        <dbReference type="ARBA" id="ARBA00009975"/>
    </source>
</evidence>
<accession>A0ABV2PWP0</accession>
<evidence type="ECO:0000259" key="9">
    <source>
        <dbReference type="Pfam" id="PF02781"/>
    </source>
</evidence>
<dbReference type="SUPFAM" id="SSF51735">
    <property type="entry name" value="NAD(P)-binding Rossmann-fold domains"/>
    <property type="match status" value="1"/>
</dbReference>
<name>A0ABV2PWP0_9GAMM</name>
<dbReference type="NCBIfam" id="TIGR00871">
    <property type="entry name" value="zwf"/>
    <property type="match status" value="1"/>
</dbReference>
<feature type="binding site" evidence="7">
    <location>
        <position position="177"/>
    </location>
    <ligand>
        <name>substrate</name>
    </ligand>
</feature>
<comment type="function">
    <text evidence="7">Catalyzes the oxidation of glucose 6-phosphate to 6-phosphogluconolactone.</text>
</comment>
<dbReference type="InterPro" id="IPR022674">
    <property type="entry name" value="G6P_DH_NAD-bd"/>
</dbReference>
<keyword evidence="3 7" id="KW-0313">Glucose metabolism</keyword>
<comment type="caution">
    <text evidence="7">Lacks conserved residue(s) required for the propagation of feature annotation.</text>
</comment>
<evidence type="ECO:0000256" key="6">
    <source>
        <dbReference type="ARBA" id="ARBA00023277"/>
    </source>
</evidence>
<comment type="similarity">
    <text evidence="2 7">Belongs to the glucose-6-phosphate dehydrogenase family.</text>
</comment>
<keyword evidence="5 7" id="KW-0560">Oxidoreductase</keyword>
<dbReference type="SUPFAM" id="SSF55347">
    <property type="entry name" value="Glyceraldehyde-3-phosphate dehydrogenase-like, C-terminal domain"/>
    <property type="match status" value="1"/>
</dbReference>
<keyword evidence="11" id="KW-1185">Reference proteome</keyword>
<dbReference type="InterPro" id="IPR036291">
    <property type="entry name" value="NAD(P)-bd_dom_sf"/>
</dbReference>
<dbReference type="EMBL" id="JBEPSD010000001">
    <property type="protein sequence ID" value="MET4569454.1"/>
    <property type="molecule type" value="Genomic_DNA"/>
</dbReference>
<sequence>MPTPRSDALVFFGATGDLAYKKIFPALQAMMLRDGLDLPIIGVAHSGWSVEQLRQRAHDSLAQAAQEQGGAVDEAAFAKLAAQLHYVDGDYNDAATFQRLKQALGEAQRPLHYLAIPPKLFGVVAKNLQQAGCADGARIVVEKPFGRDLASARALNRTLHAVFPESAIFRIDHYLGKEPVQNLLYFRFANTVLEPVWNNRYVDRVQITMAEQFGVDGRGAFYEGVGAIRDVLQNHLLQVTSLLAMDAPIGNDPEALRAEKLRLFRAMRPLDPAEVVRGQFKGYRDVQGVAADSNVETFVALRLHIDTWRWAGVPFYIRAGKKLPITTTQVVVDMKAPPLSVFDAVGAEQSNYFRFRLSPEVIIAEGMRVKQPGEEMRGEAVELVVRHDLAPEKSPYERLLGDAIRGDNALFTSDECVEAAWAVVDRVLAREGPVGFYEPGSWGPAEAARIVSGDEGWHDPQAEEGKPC</sequence>
<dbReference type="PROSITE" id="PS00069">
    <property type="entry name" value="G6P_DEHYDROGENASE"/>
    <property type="match status" value="1"/>
</dbReference>
<feature type="binding site" evidence="7">
    <location>
        <position position="143"/>
    </location>
    <ligand>
        <name>NADP(+)</name>
        <dbReference type="ChEBI" id="CHEBI:58349"/>
    </ligand>
</feature>
<protein>
    <recommendedName>
        <fullName evidence="7">Glucose-6-phosphate 1-dehydrogenase</fullName>
        <shortName evidence="7">G6PD</shortName>
        <ecNumber evidence="7">1.1.1.49</ecNumber>
    </recommendedName>
</protein>
<feature type="active site" description="Proton acceptor" evidence="7">
    <location>
        <position position="235"/>
    </location>
</feature>
<evidence type="ECO:0000256" key="3">
    <source>
        <dbReference type="ARBA" id="ARBA00022526"/>
    </source>
</evidence>
<keyword evidence="4 7" id="KW-0521">NADP</keyword>
<dbReference type="InterPro" id="IPR019796">
    <property type="entry name" value="G6P_DH_AS"/>
</dbReference>
<evidence type="ECO:0000256" key="4">
    <source>
        <dbReference type="ARBA" id="ARBA00022857"/>
    </source>
</evidence>
<feature type="binding site" evidence="7">
    <location>
        <position position="211"/>
    </location>
    <ligand>
        <name>substrate</name>
    </ligand>
</feature>
<comment type="pathway">
    <text evidence="1 7">Carbohydrate degradation; pentose phosphate pathway; D-ribulose 5-phosphate from D-glucose 6-phosphate (oxidative stage): step 1/3.</text>
</comment>